<name>A0A1I9YSX5_9BURK</name>
<sequence>MMSPSKNSDAGGLAYCSAPLAGAVSKKLVTAGHMCRWPSAACRLGRLRLDPLALADRCRLIGITRGIKKM</sequence>
<keyword evidence="1" id="KW-0614">Plasmid</keyword>
<accession>A0A1I9YSX5</accession>
<protein>
    <submittedName>
        <fullName evidence="1">Uncharacterized protein</fullName>
    </submittedName>
</protein>
<geneLocation type="plasmid" evidence="1">
    <name>pl1WSM5005</name>
</geneLocation>
<gene>
    <name evidence="1" type="ORF">BJG93_31750</name>
</gene>
<reference evidence="1" key="1">
    <citation type="submission" date="2016-09" db="EMBL/GenBank/DDBJ databases">
        <title>The Complete Genome of Burkholderia sprentiae wsm5005.</title>
        <authorList>
            <person name="De Meyer S."/>
            <person name="Wang P."/>
            <person name="Terpolilli J."/>
        </authorList>
    </citation>
    <scope>NUCLEOTIDE SEQUENCE [LARGE SCALE GENOMIC DNA]</scope>
    <source>
        <strain evidence="1">WSM5005</strain>
        <plasmid evidence="1">pl1WSM5005</plasmid>
    </source>
</reference>
<proteinExistence type="predicted"/>
<dbReference type="AlphaFoldDB" id="A0A1I9YSX5"/>
<evidence type="ECO:0000313" key="1">
    <source>
        <dbReference type="EMBL" id="APA90001.1"/>
    </source>
</evidence>
<dbReference type="EMBL" id="CP017563">
    <property type="protein sequence ID" value="APA90001.1"/>
    <property type="molecule type" value="Genomic_DNA"/>
</dbReference>
<organism evidence="1">
    <name type="scientific">Paraburkholderia sprentiae WSM5005</name>
    <dbReference type="NCBI Taxonomy" id="754502"/>
    <lineage>
        <taxon>Bacteria</taxon>
        <taxon>Pseudomonadati</taxon>
        <taxon>Pseudomonadota</taxon>
        <taxon>Betaproteobacteria</taxon>
        <taxon>Burkholderiales</taxon>
        <taxon>Burkholderiaceae</taxon>
        <taxon>Paraburkholderia</taxon>
    </lineage>
</organism>